<gene>
    <name evidence="2" type="ORF">HHUB_1502</name>
</gene>
<dbReference type="GO" id="GO:0016787">
    <property type="term" value="F:hydrolase activity"/>
    <property type="evidence" value="ECO:0007669"/>
    <property type="project" value="UniProtKB-KW"/>
</dbReference>
<evidence type="ECO:0000313" key="2">
    <source>
        <dbReference type="EMBL" id="CQH49250.1"/>
    </source>
</evidence>
<evidence type="ECO:0000313" key="3">
    <source>
        <dbReference type="Proteomes" id="UP000066737"/>
    </source>
</evidence>
<dbReference type="InterPro" id="IPR000073">
    <property type="entry name" value="AB_hydrolase_1"/>
</dbReference>
<accession>A0A0U5H1N9</accession>
<dbReference type="Gene3D" id="3.40.50.1820">
    <property type="entry name" value="alpha/beta hydrolase"/>
    <property type="match status" value="1"/>
</dbReference>
<reference evidence="3" key="1">
    <citation type="journal article" date="2016" name="Environ. Microbiol.">
        <title>The complete genome of a viable archaeum isolated from 123-million-year-old rock salt.</title>
        <authorList>
            <person name="Jaakkola S.T."/>
            <person name="Pfeiffer F."/>
            <person name="Ravantti J.J."/>
            <person name="Guo Q."/>
            <person name="Liu Y."/>
            <person name="Chen X."/>
            <person name="Ma H."/>
            <person name="Yang C."/>
            <person name="Oksanen H.M."/>
            <person name="Bamford D.H."/>
        </authorList>
    </citation>
    <scope>NUCLEOTIDE SEQUENCE</scope>
    <source>
        <strain evidence="3">JI20-1</strain>
    </source>
</reference>
<dbReference type="SUPFAM" id="SSF53474">
    <property type="entry name" value="alpha/beta-Hydrolases"/>
    <property type="match status" value="1"/>
</dbReference>
<dbReference type="OrthoDB" id="194600at2157"/>
<dbReference type="EMBL" id="LN831302">
    <property type="protein sequence ID" value="CQH49250.1"/>
    <property type="molecule type" value="Genomic_DNA"/>
</dbReference>
<dbReference type="PANTHER" id="PTHR46438">
    <property type="entry name" value="ALPHA/BETA-HYDROLASES SUPERFAMILY PROTEIN"/>
    <property type="match status" value="1"/>
</dbReference>
<sequence>MRLRRLLAGAVGTVAAADLLDRGLRAKAGELSPALAGAQDTYRWRGFDVAYTEAGDPDRPDVVCLHGVHAAASSREFAGVFDALAEDYHVIAPDLPGFGRTDRPPVAYTSSLYEEFVADFVSDVADDPVVVGSSLSGAWAAIAAKEADVSGLLLVCPTADTGPRRPWLRALLRSPVLGAAAFDALTAKPSLQYFDERDAFYYPERVPEGLVDYQWQTAHQEGARFAPASFVGGYLDADVDLGAELRERDCPATLVWGREATISTLAAGRDVAEDADTRLVVVDETRLLPHAEQPAVFLDAVREDLPRLEDH</sequence>
<dbReference type="InterPro" id="IPR029058">
    <property type="entry name" value="AB_hydrolase_fold"/>
</dbReference>
<keyword evidence="2" id="KW-0378">Hydrolase</keyword>
<dbReference type="GeneID" id="26658187"/>
<protein>
    <submittedName>
        <fullName evidence="2">Alpha/beta hydrolase fold protein</fullName>
    </submittedName>
</protein>
<organism evidence="2 3">
    <name type="scientific">Halobacterium hubeiense</name>
    <dbReference type="NCBI Taxonomy" id="1407499"/>
    <lineage>
        <taxon>Archaea</taxon>
        <taxon>Methanobacteriati</taxon>
        <taxon>Methanobacteriota</taxon>
        <taxon>Stenosarchaea group</taxon>
        <taxon>Halobacteria</taxon>
        <taxon>Halobacteriales</taxon>
        <taxon>Halobacteriaceae</taxon>
        <taxon>Halobacterium</taxon>
    </lineage>
</organism>
<dbReference type="PANTHER" id="PTHR46438:SF2">
    <property type="entry name" value="ALPHA_BETA-HYDROLASES SUPERFAMILY PROTEIN"/>
    <property type="match status" value="1"/>
</dbReference>
<keyword evidence="3" id="KW-1185">Reference proteome</keyword>
<proteinExistence type="predicted"/>
<dbReference type="AlphaFoldDB" id="A0A0U5H1N9"/>
<evidence type="ECO:0000259" key="1">
    <source>
        <dbReference type="Pfam" id="PF12697"/>
    </source>
</evidence>
<dbReference type="KEGG" id="hhb:Hhub_1502"/>
<feature type="domain" description="AB hydrolase-1" evidence="1">
    <location>
        <begin position="62"/>
        <end position="300"/>
    </location>
</feature>
<dbReference type="Pfam" id="PF12697">
    <property type="entry name" value="Abhydrolase_6"/>
    <property type="match status" value="1"/>
</dbReference>
<dbReference type="STRING" id="1407499.HHUB_1502"/>
<dbReference type="PRINTS" id="PR00111">
    <property type="entry name" value="ABHYDROLASE"/>
</dbReference>
<dbReference type="Proteomes" id="UP000066737">
    <property type="component" value="Chromosome I"/>
</dbReference>
<name>A0A0U5H1N9_9EURY</name>
<dbReference type="RefSeq" id="WP_059055877.1">
    <property type="nucleotide sequence ID" value="NZ_CEML01000002.1"/>
</dbReference>